<comment type="function">
    <text evidence="9">Catalyzes the reduction of all-trans-retinal to all-trans-retinol in the presence of NADPH.</text>
</comment>
<evidence type="ECO:0000256" key="5">
    <source>
        <dbReference type="ARBA" id="ARBA00022989"/>
    </source>
</evidence>
<dbReference type="Gene3D" id="3.40.50.720">
    <property type="entry name" value="NAD(P)-binding Rossmann-like Domain"/>
    <property type="match status" value="1"/>
</dbReference>
<evidence type="ECO:0000256" key="8">
    <source>
        <dbReference type="ARBA" id="ARBA00023136"/>
    </source>
</evidence>
<keyword evidence="4" id="KW-0521">NADP</keyword>
<evidence type="ECO:0000256" key="13">
    <source>
        <dbReference type="SAM" id="Phobius"/>
    </source>
</evidence>
<dbReference type="PROSITE" id="PS00061">
    <property type="entry name" value="ADH_SHORT"/>
    <property type="match status" value="1"/>
</dbReference>
<dbReference type="WBParaSite" id="L893_g2778.t1">
    <property type="protein sequence ID" value="L893_g2778.t1"/>
    <property type="gene ID" value="L893_g2778"/>
</dbReference>
<dbReference type="CDD" id="cd05339">
    <property type="entry name" value="17beta-HSDXI-like_SDR_c"/>
    <property type="match status" value="1"/>
</dbReference>
<evidence type="ECO:0000256" key="3">
    <source>
        <dbReference type="ARBA" id="ARBA00022692"/>
    </source>
</evidence>
<proteinExistence type="inferred from homology"/>
<comment type="subcellular location">
    <subcellularLocation>
        <location evidence="1">Membrane</location>
        <topology evidence="1">Multi-pass membrane protein</topology>
    </subcellularLocation>
</comment>
<evidence type="ECO:0000256" key="1">
    <source>
        <dbReference type="ARBA" id="ARBA00004141"/>
    </source>
</evidence>
<dbReference type="Proteomes" id="UP000095287">
    <property type="component" value="Unplaced"/>
</dbReference>
<accession>A0A1I7ZMI0</accession>
<keyword evidence="8 13" id="KW-0472">Membrane</keyword>
<evidence type="ECO:0000256" key="9">
    <source>
        <dbReference type="ARBA" id="ARBA00059620"/>
    </source>
</evidence>
<name>A0A1I7ZMI0_9BILA</name>
<evidence type="ECO:0000313" key="15">
    <source>
        <dbReference type="Proteomes" id="UP000095287"/>
    </source>
</evidence>
<keyword evidence="6" id="KW-0560">Oxidoreductase</keyword>
<dbReference type="Pfam" id="PF00106">
    <property type="entry name" value="adh_short"/>
    <property type="match status" value="1"/>
</dbReference>
<dbReference type="AlphaFoldDB" id="A0A1I7ZMI0"/>
<dbReference type="InterPro" id="IPR036291">
    <property type="entry name" value="NAD(P)-bd_dom_sf"/>
</dbReference>
<evidence type="ECO:0000256" key="11">
    <source>
        <dbReference type="ARBA" id="ARBA00082544"/>
    </source>
</evidence>
<evidence type="ECO:0000256" key="7">
    <source>
        <dbReference type="ARBA" id="ARBA00023098"/>
    </source>
</evidence>
<evidence type="ECO:0000256" key="12">
    <source>
        <dbReference type="RuleBase" id="RU000363"/>
    </source>
</evidence>
<evidence type="ECO:0000256" key="4">
    <source>
        <dbReference type="ARBA" id="ARBA00022857"/>
    </source>
</evidence>
<organism evidence="15 16">
    <name type="scientific">Steinernema glaseri</name>
    <dbReference type="NCBI Taxonomy" id="37863"/>
    <lineage>
        <taxon>Eukaryota</taxon>
        <taxon>Metazoa</taxon>
        <taxon>Ecdysozoa</taxon>
        <taxon>Nematoda</taxon>
        <taxon>Chromadorea</taxon>
        <taxon>Rhabditida</taxon>
        <taxon>Tylenchina</taxon>
        <taxon>Panagrolaimomorpha</taxon>
        <taxon>Strongyloidoidea</taxon>
        <taxon>Steinernematidae</taxon>
        <taxon>Steinernema</taxon>
    </lineage>
</organism>
<dbReference type="GO" id="GO:0052650">
    <property type="term" value="F:all-trans-retinol dehydrogenase (NADP+) activity"/>
    <property type="evidence" value="ECO:0007669"/>
    <property type="project" value="UniProtKB-ARBA"/>
</dbReference>
<keyword evidence="7" id="KW-0443">Lipid metabolism</keyword>
<dbReference type="PRINTS" id="PR00081">
    <property type="entry name" value="GDHRDH"/>
</dbReference>
<keyword evidence="5 13" id="KW-1133">Transmembrane helix</keyword>
<comment type="similarity">
    <text evidence="2 12">Belongs to the short-chain dehydrogenases/reductases (SDR) family.</text>
</comment>
<evidence type="ECO:0000256" key="10">
    <source>
        <dbReference type="ARBA" id="ARBA00068717"/>
    </source>
</evidence>
<dbReference type="PANTHER" id="PTHR24322:SF736">
    <property type="entry name" value="RETINOL DEHYDROGENASE 10"/>
    <property type="match status" value="1"/>
</dbReference>
<reference evidence="16" key="1">
    <citation type="submission" date="2016-11" db="UniProtKB">
        <authorList>
            <consortium name="WormBaseParasite"/>
        </authorList>
    </citation>
    <scope>IDENTIFICATION</scope>
</reference>
<keyword evidence="3 13" id="KW-0812">Transmembrane</keyword>
<dbReference type="SUPFAM" id="SSF51735">
    <property type="entry name" value="NAD(P)-binding Rossmann-fold domains"/>
    <property type="match status" value="1"/>
</dbReference>
<feature type="domain" description="Ketoreductase" evidence="14">
    <location>
        <begin position="45"/>
        <end position="237"/>
    </location>
</feature>
<dbReference type="GO" id="GO:0005811">
    <property type="term" value="C:lipid droplet"/>
    <property type="evidence" value="ECO:0007669"/>
    <property type="project" value="TreeGrafter"/>
</dbReference>
<dbReference type="InterPro" id="IPR057326">
    <property type="entry name" value="KR_dom"/>
</dbReference>
<feature type="transmembrane region" description="Helical" evidence="13">
    <location>
        <begin position="12"/>
        <end position="32"/>
    </location>
</feature>
<keyword evidence="15" id="KW-1185">Reference proteome</keyword>
<dbReference type="InterPro" id="IPR020904">
    <property type="entry name" value="Sc_DH/Rdtase_CS"/>
</dbReference>
<dbReference type="PRINTS" id="PR00080">
    <property type="entry name" value="SDRFAMILY"/>
</dbReference>
<dbReference type="InterPro" id="IPR002347">
    <property type="entry name" value="SDR_fam"/>
</dbReference>
<dbReference type="SMART" id="SM00822">
    <property type="entry name" value="PKS_KR"/>
    <property type="match status" value="1"/>
</dbReference>
<dbReference type="PANTHER" id="PTHR24322">
    <property type="entry name" value="PKSB"/>
    <property type="match status" value="1"/>
</dbReference>
<evidence type="ECO:0000256" key="2">
    <source>
        <dbReference type="ARBA" id="ARBA00006484"/>
    </source>
</evidence>
<evidence type="ECO:0000313" key="16">
    <source>
        <dbReference type="WBParaSite" id="L893_g2778.t1"/>
    </source>
</evidence>
<sequence length="299" mass="32555">MSSQVGGAVGFYFHALWFFLYSVVIAIARNVLPASMLPRKSVAGKVVLVTGAGNGIGRLLAERFALLGARLVLWDVNEKGNKETESMCKKIGAEVTSFTVDLSDRAAIYAAAEQVKAKVGGVDVLVNNAGILHGKLFLETSDEAMSKLIDVNVKAHFWTLKAFLPHMIERDEGHVVALCSLAGFVGAAGLVDYSTSKYGAIGLMEAIANELDVMGKDGIKTTIVCPTFVQTGMIKSLNLSDKIEKLSPEYVADRIIEATLTNQRWLIMPRRMSWLFTAKGFLPTNVYNSIVLHKFVQPQ</sequence>
<evidence type="ECO:0000256" key="6">
    <source>
        <dbReference type="ARBA" id="ARBA00023002"/>
    </source>
</evidence>
<protein>
    <recommendedName>
        <fullName evidence="10">Short-chain dehydrogenase/reductase 3</fullName>
    </recommendedName>
    <alternativeName>
        <fullName evidence="11">Retinal short-chain dehydrogenase/reductase 1</fullName>
    </alternativeName>
</protein>
<evidence type="ECO:0000259" key="14">
    <source>
        <dbReference type="SMART" id="SM00822"/>
    </source>
</evidence>
<dbReference type="GO" id="GO:0016020">
    <property type="term" value="C:membrane"/>
    <property type="evidence" value="ECO:0007669"/>
    <property type="project" value="UniProtKB-SubCell"/>
</dbReference>
<dbReference type="FunFam" id="3.40.50.720:FF:000131">
    <property type="entry name" value="Short-chain dehydrogenase/reductase 3"/>
    <property type="match status" value="1"/>
</dbReference>